<feature type="region of interest" description="Disordered" evidence="1">
    <location>
        <begin position="690"/>
        <end position="721"/>
    </location>
</feature>
<feature type="region of interest" description="Disordered" evidence="1">
    <location>
        <begin position="570"/>
        <end position="652"/>
    </location>
</feature>
<feature type="compositionally biased region" description="Low complexity" evidence="1">
    <location>
        <begin position="736"/>
        <end position="754"/>
    </location>
</feature>
<reference evidence="2" key="1">
    <citation type="submission" date="2022-06" db="EMBL/GenBank/DDBJ databases">
        <title>Complete genome sequences of two strains of the flax pathogen Septoria linicola.</title>
        <authorList>
            <person name="Lapalu N."/>
            <person name="Simon A."/>
            <person name="Demenou B."/>
            <person name="Paumier D."/>
            <person name="Guillot M.-P."/>
            <person name="Gout L."/>
            <person name="Valade R."/>
        </authorList>
    </citation>
    <scope>NUCLEOTIDE SEQUENCE</scope>
    <source>
        <strain evidence="2">SE15195</strain>
    </source>
</reference>
<evidence type="ECO:0000313" key="2">
    <source>
        <dbReference type="EMBL" id="USW48688.1"/>
    </source>
</evidence>
<dbReference type="GO" id="GO:0004497">
    <property type="term" value="F:monooxygenase activity"/>
    <property type="evidence" value="ECO:0007669"/>
    <property type="project" value="InterPro"/>
</dbReference>
<evidence type="ECO:0000313" key="3">
    <source>
        <dbReference type="Proteomes" id="UP001056384"/>
    </source>
</evidence>
<evidence type="ECO:0000256" key="1">
    <source>
        <dbReference type="SAM" id="MobiDB-lite"/>
    </source>
</evidence>
<gene>
    <name evidence="2" type="ORF">Slin15195_G020070</name>
</gene>
<feature type="compositionally biased region" description="Low complexity" evidence="1">
    <location>
        <begin position="699"/>
        <end position="711"/>
    </location>
</feature>
<sequence length="819" mass="89385">MQILQFIKDWPLLRRLFSKVPGPLLAKLTRLWKTYHLLRGTYEDRLKTLHALQGPLVQVAPQEFSWEFNADSDRQHLRNFEKFNSSGSSTIHPQALTELATTLKMERLNLNEHLLNACDDQFLAILADAAQKHTPIDMAELLTRYAFDVMLTMTTGQRAGFLDHIPERKKILTALCGWKFHSILYGSYLRYHPFIKAILNALRFRSQGGDVFDPVMQVVGQPTAPPSSDGAEVKRESHTFPIAAIEARVALAIAGADPAISLMLKVFETLSQDLPLQRLLVGEITDAALATPTTFQTLVTRKLDMPRMHALIQQVSRAQHLSDIGLSFVTGRGARLGGFLVPEGHTVHVRANNGNTDISGINSLGAFDPGLAPELNRQLPAYNLWNQDHSLDDCHSVLVTKLVTHVLNRFSVTSNGGGKHVVVAHVPEGDEPNQPPTLDGEKVTDVSRMTNITPSDMDILGENLGPVVTEELFRRFDPAPGSIYGRDSLIVGPIAHPAARAGLHHALERIYGKRLQHKTDMDNIMHFAASSTYLRLNTHNPRHRGRGGARSAPPRKIRYAFVHPWYKDVVGRRQGSNPTSPTSAATRSPRSTAAHTSSATAPPPQGREENPVWAGWSTNEHQKAVDAKSAASYAKQLQQQQQNASNTDTKPVTRFKETFKQTAPNSNGTGPRLVLRTDQTIRDADGNMTVTSSDGVMLEPPAAATTEGPTPAVRPPGFLPPHKRAELERERKRLAEQTTATAVASSQTPQTTSPLYQAAGTAMFVPSASPSGQHGAPRSAPSPATSIATSPSQASTSTRSQSVASSASLWGILSDTSSD</sequence>
<protein>
    <submittedName>
        <fullName evidence="2">Cytochrome P450 superfamily</fullName>
    </submittedName>
</protein>
<dbReference type="Proteomes" id="UP001056384">
    <property type="component" value="Chromosome 1"/>
</dbReference>
<dbReference type="EMBL" id="CP099418">
    <property type="protein sequence ID" value="USW48688.1"/>
    <property type="molecule type" value="Genomic_DNA"/>
</dbReference>
<proteinExistence type="predicted"/>
<feature type="compositionally biased region" description="Low complexity" evidence="1">
    <location>
        <begin position="627"/>
        <end position="646"/>
    </location>
</feature>
<dbReference type="GO" id="GO:0016705">
    <property type="term" value="F:oxidoreductase activity, acting on paired donors, with incorporation or reduction of molecular oxygen"/>
    <property type="evidence" value="ECO:0007669"/>
    <property type="project" value="InterPro"/>
</dbReference>
<feature type="compositionally biased region" description="Low complexity" evidence="1">
    <location>
        <begin position="776"/>
        <end position="808"/>
    </location>
</feature>
<dbReference type="AlphaFoldDB" id="A0A9Q9AM84"/>
<dbReference type="SUPFAM" id="SSF48264">
    <property type="entry name" value="Cytochrome P450"/>
    <property type="match status" value="1"/>
</dbReference>
<dbReference type="GO" id="GO:0020037">
    <property type="term" value="F:heme binding"/>
    <property type="evidence" value="ECO:0007669"/>
    <property type="project" value="InterPro"/>
</dbReference>
<feature type="region of interest" description="Disordered" evidence="1">
    <location>
        <begin position="733"/>
        <end position="819"/>
    </location>
</feature>
<name>A0A9Q9AM84_9PEZI</name>
<accession>A0A9Q9AM84</accession>
<feature type="compositionally biased region" description="Low complexity" evidence="1">
    <location>
        <begin position="578"/>
        <end position="600"/>
    </location>
</feature>
<dbReference type="Gene3D" id="1.10.630.10">
    <property type="entry name" value="Cytochrome P450"/>
    <property type="match status" value="1"/>
</dbReference>
<keyword evidence="3" id="KW-1185">Reference proteome</keyword>
<dbReference type="GO" id="GO:0005506">
    <property type="term" value="F:iron ion binding"/>
    <property type="evidence" value="ECO:0007669"/>
    <property type="project" value="InterPro"/>
</dbReference>
<dbReference type="InterPro" id="IPR036396">
    <property type="entry name" value="Cyt_P450_sf"/>
</dbReference>
<organism evidence="2 3">
    <name type="scientific">Septoria linicola</name>
    <dbReference type="NCBI Taxonomy" id="215465"/>
    <lineage>
        <taxon>Eukaryota</taxon>
        <taxon>Fungi</taxon>
        <taxon>Dikarya</taxon>
        <taxon>Ascomycota</taxon>
        <taxon>Pezizomycotina</taxon>
        <taxon>Dothideomycetes</taxon>
        <taxon>Dothideomycetidae</taxon>
        <taxon>Mycosphaerellales</taxon>
        <taxon>Mycosphaerellaceae</taxon>
        <taxon>Septoria</taxon>
    </lineage>
</organism>